<feature type="domain" description="PHB accumulation regulatory" evidence="1">
    <location>
        <begin position="128"/>
        <end position="165"/>
    </location>
</feature>
<dbReference type="RefSeq" id="WP_067751676.1">
    <property type="nucleotide sequence ID" value="NZ_LT907988.1"/>
</dbReference>
<dbReference type="InterPro" id="IPR010134">
    <property type="entry name" value="PHA_reg_PhaR"/>
</dbReference>
<feature type="domain" description="PHA accumulation regulator DNA-binding N-terminal" evidence="2">
    <location>
        <begin position="12"/>
        <end position="71"/>
    </location>
</feature>
<dbReference type="AlphaFoldDB" id="A0A1C3K027"/>
<proteinExistence type="predicted"/>
<dbReference type="KEGG" id="odi:ODI_R2856"/>
<evidence type="ECO:0000259" key="1">
    <source>
        <dbReference type="Pfam" id="PF05233"/>
    </source>
</evidence>
<dbReference type="InterPro" id="IPR007897">
    <property type="entry name" value="PHB_accumulat"/>
</dbReference>
<reference evidence="4 5" key="2">
    <citation type="submission" date="2017-08" db="EMBL/GenBank/DDBJ databases">
        <authorList>
            <person name="de Groot N.N."/>
        </authorList>
    </citation>
    <scope>NUCLEOTIDE SEQUENCE [LARGE SCALE GENOMIC DNA]</scope>
    <source>
        <strain evidence="4">Orrdi1</strain>
    </source>
</reference>
<accession>A0A1C3K027</accession>
<organism evidence="3 5">
    <name type="scientific">Orrella dioscoreae</name>
    <dbReference type="NCBI Taxonomy" id="1851544"/>
    <lineage>
        <taxon>Bacteria</taxon>
        <taxon>Pseudomonadati</taxon>
        <taxon>Pseudomonadota</taxon>
        <taxon>Betaproteobacteria</taxon>
        <taxon>Burkholderiales</taxon>
        <taxon>Alcaligenaceae</taxon>
        <taxon>Orrella</taxon>
    </lineage>
</organism>
<dbReference type="NCBIfam" id="TIGR01848">
    <property type="entry name" value="PHA_reg_PhaR"/>
    <property type="match status" value="1"/>
</dbReference>
<evidence type="ECO:0000313" key="4">
    <source>
        <dbReference type="EMBL" id="SOE50638.1"/>
    </source>
</evidence>
<protein>
    <submittedName>
        <fullName evidence="3">PhbF</fullName>
    </submittedName>
</protein>
<dbReference type="InterPro" id="IPR012909">
    <property type="entry name" value="PHA_DNA-bd_N"/>
</dbReference>
<name>A0A1C3K027_9BURK</name>
<dbReference type="EMBL" id="LT907988">
    <property type="protein sequence ID" value="SOE50638.1"/>
    <property type="molecule type" value="Genomic_DNA"/>
</dbReference>
<feature type="domain" description="PHB accumulation regulatory" evidence="1">
    <location>
        <begin position="76"/>
        <end position="114"/>
    </location>
</feature>
<evidence type="ECO:0000259" key="2">
    <source>
        <dbReference type="Pfam" id="PF07879"/>
    </source>
</evidence>
<dbReference type="STRING" id="1851544.ODI_02930"/>
<dbReference type="EMBL" id="FLRC01000011">
    <property type="protein sequence ID" value="SBT24859.1"/>
    <property type="molecule type" value="Genomic_DNA"/>
</dbReference>
<dbReference type="Proteomes" id="UP000078558">
    <property type="component" value="Chromosome I"/>
</dbReference>
<sequence>MTQSQAGDGTRLIKKYPNRRLYDTQTSTYITLADVKLLVLDNEVFKVVDAKTSEDLTRSILLQIILEEESGGLPMFSSTMLAQIIRFYGHAMQGIMGSYLEKNLQAFMEIQERVTEQSKGLYGNQFGPEAWTQFMNTQTPMMQNMMNSYIEQSKNLFVQMQDQMQDQTRSMFSNFPFPPGQGGGRSK</sequence>
<dbReference type="Pfam" id="PF07879">
    <property type="entry name" value="PHB_acc_N"/>
    <property type="match status" value="1"/>
</dbReference>
<dbReference type="GO" id="GO:0006355">
    <property type="term" value="P:regulation of DNA-templated transcription"/>
    <property type="evidence" value="ECO:0007669"/>
    <property type="project" value="InterPro"/>
</dbReference>
<gene>
    <name evidence="3" type="ORF">ODI_02930</name>
    <name evidence="4" type="ORF">ODI_R2856</name>
</gene>
<evidence type="ECO:0000313" key="5">
    <source>
        <dbReference type="Proteomes" id="UP000078558"/>
    </source>
</evidence>
<keyword evidence="5" id="KW-1185">Reference proteome</keyword>
<dbReference type="OrthoDB" id="9795345at2"/>
<evidence type="ECO:0000313" key="3">
    <source>
        <dbReference type="EMBL" id="SBT24859.1"/>
    </source>
</evidence>
<dbReference type="Pfam" id="PF05233">
    <property type="entry name" value="PHB_acc"/>
    <property type="match status" value="2"/>
</dbReference>
<reference evidence="3 5" key="1">
    <citation type="submission" date="2016-06" db="EMBL/GenBank/DDBJ databases">
        <authorList>
            <person name="Kjaerup R.B."/>
            <person name="Dalgaard T.S."/>
            <person name="Juul-Madsen H.R."/>
        </authorList>
    </citation>
    <scope>NUCLEOTIDE SEQUENCE [LARGE SCALE GENOMIC DNA]</scope>
    <source>
        <strain evidence="3">Orrdi1</strain>
    </source>
</reference>